<keyword evidence="1" id="KW-0472">Membrane</keyword>
<dbReference type="EMBL" id="JAAEDL010000002">
    <property type="protein sequence ID" value="MBR0679373.1"/>
    <property type="molecule type" value="Genomic_DNA"/>
</dbReference>
<evidence type="ECO:0000313" key="2">
    <source>
        <dbReference type="EMBL" id="MBR0679373.1"/>
    </source>
</evidence>
<feature type="transmembrane region" description="Helical" evidence="1">
    <location>
        <begin position="308"/>
        <end position="332"/>
    </location>
</feature>
<reference evidence="2" key="1">
    <citation type="submission" date="2020-01" db="EMBL/GenBank/DDBJ databases">
        <authorList>
            <person name="Rat A."/>
        </authorList>
    </citation>
    <scope>NUCLEOTIDE SEQUENCE</scope>
    <source>
        <strain evidence="2">LMG 31228</strain>
    </source>
</reference>
<keyword evidence="3" id="KW-1185">Reference proteome</keyword>
<dbReference type="RefSeq" id="WP_211844733.1">
    <property type="nucleotide sequence ID" value="NZ_JAAEDL010000002.1"/>
</dbReference>
<feature type="transmembrane region" description="Helical" evidence="1">
    <location>
        <begin position="88"/>
        <end position="106"/>
    </location>
</feature>
<comment type="caution">
    <text evidence="2">The sequence shown here is derived from an EMBL/GenBank/DDBJ whole genome shotgun (WGS) entry which is preliminary data.</text>
</comment>
<feature type="transmembrane region" description="Helical" evidence="1">
    <location>
        <begin position="135"/>
        <end position="159"/>
    </location>
</feature>
<accession>A0A9X9X6N7</accession>
<dbReference type="AlphaFoldDB" id="A0A9X9X6N7"/>
<feature type="transmembrane region" description="Helical" evidence="1">
    <location>
        <begin position="285"/>
        <end position="302"/>
    </location>
</feature>
<keyword evidence="1" id="KW-1133">Transmembrane helix</keyword>
<sequence length="473" mass="49995">MSGHGAVIPSALIITASVAVAAAVVLAAHAALLPLGAWFPDEYIQFAQHQRFGWRQVAERMFGWSPRPISELLLFGYSSAVAWLDRPGVAWILAATWAGGIAILLLAGRLARIGIVLPLAMAAAVLLVARPGEMWYWPAAALAYVPALAGLCAAAVLLAGPRRGGRVDAAICASLLLAAGSVELGAIAALLLCAGQFLRHGLGRWIPQIAPEQGAWVWIPPLALAGGIMVGLVANRVGAALEVFAPSGTVGETWLSLAAATRHLADILGGVPADPDLPADLRWGIPVKLAFLAGFWALLPPGPVSMSARLTCLTGAAAMLATTFASMVLAYRQFGMLCCERHETFRQGLLVVAAMLLAASLARPPAAFRRSAAMLALAGAFAALFWMRVPALRHDLALRPRAAEVRAANWAAGRAATDSMRFVAEPAGRITRGWALEPGVYRREDRSMSLPPGMTWHAFAVMLFFDKLELRSP</sequence>
<feature type="transmembrane region" description="Helical" evidence="1">
    <location>
        <begin position="113"/>
        <end position="129"/>
    </location>
</feature>
<feature type="transmembrane region" description="Helical" evidence="1">
    <location>
        <begin position="217"/>
        <end position="234"/>
    </location>
</feature>
<organism evidence="2 3">
    <name type="scientific">Neoroseomonas eburnea</name>
    <dbReference type="NCBI Taxonomy" id="1346889"/>
    <lineage>
        <taxon>Bacteria</taxon>
        <taxon>Pseudomonadati</taxon>
        <taxon>Pseudomonadota</taxon>
        <taxon>Alphaproteobacteria</taxon>
        <taxon>Acetobacterales</taxon>
        <taxon>Acetobacteraceae</taxon>
        <taxon>Neoroseomonas</taxon>
    </lineage>
</organism>
<feature type="transmembrane region" description="Helical" evidence="1">
    <location>
        <begin position="344"/>
        <end position="362"/>
    </location>
</feature>
<name>A0A9X9X6N7_9PROT</name>
<gene>
    <name evidence="2" type="ORF">GXW74_02650</name>
</gene>
<keyword evidence="1" id="KW-0812">Transmembrane</keyword>
<evidence type="ECO:0000256" key="1">
    <source>
        <dbReference type="SAM" id="Phobius"/>
    </source>
</evidence>
<proteinExistence type="predicted"/>
<reference evidence="2" key="2">
    <citation type="journal article" date="2021" name="Syst. Appl. Microbiol.">
        <title>Roseomonas hellenica sp. nov., isolated from roots of wild-growing Alkanna tinctoria.</title>
        <authorList>
            <person name="Rat A."/>
            <person name="Naranjo H.D."/>
            <person name="Lebbe L."/>
            <person name="Cnockaert M."/>
            <person name="Krigas N."/>
            <person name="Grigoriadou K."/>
            <person name="Maloupa E."/>
            <person name="Willems A."/>
        </authorList>
    </citation>
    <scope>NUCLEOTIDE SEQUENCE</scope>
    <source>
        <strain evidence="2">LMG 31228</strain>
    </source>
</reference>
<feature type="transmembrane region" description="Helical" evidence="1">
    <location>
        <begin position="368"/>
        <end position="389"/>
    </location>
</feature>
<dbReference type="Proteomes" id="UP001138709">
    <property type="component" value="Unassembled WGS sequence"/>
</dbReference>
<protein>
    <submittedName>
        <fullName evidence="2">Uncharacterized protein</fullName>
    </submittedName>
</protein>
<feature type="transmembrane region" description="Helical" evidence="1">
    <location>
        <begin position="171"/>
        <end position="197"/>
    </location>
</feature>
<feature type="transmembrane region" description="Helical" evidence="1">
    <location>
        <begin position="12"/>
        <end position="32"/>
    </location>
</feature>
<evidence type="ECO:0000313" key="3">
    <source>
        <dbReference type="Proteomes" id="UP001138709"/>
    </source>
</evidence>